<evidence type="ECO:0000313" key="2">
    <source>
        <dbReference type="Proteomes" id="UP000324222"/>
    </source>
</evidence>
<accession>A0A5B7IMH6</accession>
<keyword evidence="2" id="KW-1185">Reference proteome</keyword>
<proteinExistence type="predicted"/>
<comment type="caution">
    <text evidence="1">The sequence shown here is derived from an EMBL/GenBank/DDBJ whole genome shotgun (WGS) entry which is preliminary data.</text>
</comment>
<sequence>MSQVRRYGLKMSPFRTCYFRTFENFFLTSDLRTSFAGPQVRRSGGADRGTEVPSSAAYPWRMVVVREQSVSEKGTWFNIRKYATPQYTPHTTMIFSPTLT</sequence>
<name>A0A5B7IMH6_PORTR</name>
<organism evidence="1 2">
    <name type="scientific">Portunus trituberculatus</name>
    <name type="common">Swimming crab</name>
    <name type="synonym">Neptunus trituberculatus</name>
    <dbReference type="NCBI Taxonomy" id="210409"/>
    <lineage>
        <taxon>Eukaryota</taxon>
        <taxon>Metazoa</taxon>
        <taxon>Ecdysozoa</taxon>
        <taxon>Arthropoda</taxon>
        <taxon>Crustacea</taxon>
        <taxon>Multicrustacea</taxon>
        <taxon>Malacostraca</taxon>
        <taxon>Eumalacostraca</taxon>
        <taxon>Eucarida</taxon>
        <taxon>Decapoda</taxon>
        <taxon>Pleocyemata</taxon>
        <taxon>Brachyura</taxon>
        <taxon>Eubrachyura</taxon>
        <taxon>Portunoidea</taxon>
        <taxon>Portunidae</taxon>
        <taxon>Portuninae</taxon>
        <taxon>Portunus</taxon>
    </lineage>
</organism>
<dbReference type="Proteomes" id="UP000324222">
    <property type="component" value="Unassembled WGS sequence"/>
</dbReference>
<gene>
    <name evidence="1" type="ORF">E2C01_077512</name>
</gene>
<reference evidence="1 2" key="1">
    <citation type="submission" date="2019-05" db="EMBL/GenBank/DDBJ databases">
        <title>Another draft genome of Portunus trituberculatus and its Hox gene families provides insights of decapod evolution.</title>
        <authorList>
            <person name="Jeong J.-H."/>
            <person name="Song I."/>
            <person name="Kim S."/>
            <person name="Choi T."/>
            <person name="Kim D."/>
            <person name="Ryu S."/>
            <person name="Kim W."/>
        </authorList>
    </citation>
    <scope>NUCLEOTIDE SEQUENCE [LARGE SCALE GENOMIC DNA]</scope>
    <source>
        <tissue evidence="1">Muscle</tissue>
    </source>
</reference>
<dbReference type="AlphaFoldDB" id="A0A5B7IMH6"/>
<protein>
    <submittedName>
        <fullName evidence="1">Uncharacterized protein</fullName>
    </submittedName>
</protein>
<evidence type="ECO:0000313" key="1">
    <source>
        <dbReference type="EMBL" id="MPC82826.1"/>
    </source>
</evidence>
<dbReference type="EMBL" id="VSRR010060860">
    <property type="protein sequence ID" value="MPC82826.1"/>
    <property type="molecule type" value="Genomic_DNA"/>
</dbReference>